<dbReference type="OrthoDB" id="1920326at2759"/>
<dbReference type="STRING" id="1284197.S8A949"/>
<dbReference type="InterPro" id="IPR012337">
    <property type="entry name" value="RNaseH-like_sf"/>
</dbReference>
<evidence type="ECO:0000313" key="5">
    <source>
        <dbReference type="EMBL" id="EPS39354.1"/>
    </source>
</evidence>
<dbReference type="GO" id="GO:0006139">
    <property type="term" value="P:nucleobase-containing compound metabolic process"/>
    <property type="evidence" value="ECO:0007669"/>
    <property type="project" value="InterPro"/>
</dbReference>
<evidence type="ECO:0000313" key="6">
    <source>
        <dbReference type="Proteomes" id="UP000015100"/>
    </source>
</evidence>
<dbReference type="AlphaFoldDB" id="S8A949"/>
<proteinExistence type="predicted"/>
<sequence>MSRRIPAFSVPSSIAIARPVAARPAAVAMSLEPDCPTTMSSSTPTPLQTPPTLARNHSLPLTPSTPSNSTAKLWNPARGIIFAPTPITPPTTSPRSYRTWAPRPLSSSSSSSTTTPNATSIPPDDDDSAPLISQARPNAPYFTRPTSLYRKQTDWAGILNLTPDGKEKESTPSGFNVFKEDIAKAGEAEEGGPLAETRTLFDTLEEASEDPEADELLEGEETVFLEEHDEELEDPGIERVKTPDGLEVIMWKKKPLVYTDDAEAHVPSAYQPNEALVNAAVEAKGYFSLSHYLKVEEKQDAVEGKVEVTIEGTVETTAENVAASTAQSTAQNTVESSAEVKVGGEKVDGQVEEVKGEGKTPTVVYVTNVQEMEKVSKEFENEKFIGFDMEWHWAKRLVPPRNDRDIRLGCSVIQISNDEKIVIFHLAKFPAATKTFLSPTLKKIIEDPEIIKSGVQIKNDMRRLSLLIPINPAGILDLADLHSLLFAAQRNDLKSGEKLPGSLTALCELYLKLPLFKGDVRTSDWSLAMTEQQRIYAANDVYASHRLFEVMDGIRRSLNPRPALPPLQQINHLETCELYYKRKAEAAKPKPQKPTAIRVPKDPSPELGKAYEWIKEYAKTVPGEVLTATVADLRCYALWHHQNMDVEEVAAACRDPPLGTGYVATRILEAVRQEKDLDYVPQRLLWVYQDLPEQGHRRFFKLKTDIIAAINKQKEWAASEGTPDSAEPKEQKLQSRFKPIGSTYEQTPTRVRRNSGTQSPPRTEKTASVAVKKEGSNEPLVRQLPLKLQPTKFKFVSSRVQPLNTLEPRVKPPPAPISHRIRPVIAPPRNDDDTEFAEWIKQSVASGKPDDPDRWSLIEQNLNALGPKKRRPPPTTPFRNPSLMRAMAGEGGAGPADGSESSTITLGASGELGEAIEGLDEQNYRLSEATEAGDEERALKTSNTRKVWIGVPSRRAKVQTEKS</sequence>
<name>S8A949_DACHA</name>
<protein>
    <recommendedName>
        <fullName evidence="4">3'-5' exonuclease domain-containing protein</fullName>
    </recommendedName>
</protein>
<dbReference type="Gene3D" id="3.30.420.10">
    <property type="entry name" value="Ribonuclease H-like superfamily/Ribonuclease H"/>
    <property type="match status" value="1"/>
</dbReference>
<dbReference type="SMART" id="SM00474">
    <property type="entry name" value="35EXOc"/>
    <property type="match status" value="1"/>
</dbReference>
<dbReference type="PANTHER" id="PTHR13620:SF104">
    <property type="entry name" value="EXONUCLEASE 3'-5' DOMAIN-CONTAINING PROTEIN 2"/>
    <property type="match status" value="1"/>
</dbReference>
<dbReference type="InterPro" id="IPR002562">
    <property type="entry name" value="3'-5'_exonuclease_dom"/>
</dbReference>
<feature type="region of interest" description="Disordered" evidence="3">
    <location>
        <begin position="82"/>
        <end position="143"/>
    </location>
</feature>
<evidence type="ECO:0000259" key="4">
    <source>
        <dbReference type="SMART" id="SM00474"/>
    </source>
</evidence>
<reference evidence="5 6" key="1">
    <citation type="journal article" date="2013" name="PLoS Genet.">
        <title>Genomic mechanisms accounting for the adaptation to parasitism in nematode-trapping fungi.</title>
        <authorList>
            <person name="Meerupati T."/>
            <person name="Andersson K.M."/>
            <person name="Friman E."/>
            <person name="Kumar D."/>
            <person name="Tunlid A."/>
            <person name="Ahren D."/>
        </authorList>
    </citation>
    <scope>NUCLEOTIDE SEQUENCE [LARGE SCALE GENOMIC DNA]</scope>
    <source>
        <strain evidence="5 6">CBS 200.50</strain>
    </source>
</reference>
<evidence type="ECO:0000256" key="1">
    <source>
        <dbReference type="ARBA" id="ARBA00022722"/>
    </source>
</evidence>
<dbReference type="HOGENOM" id="CLU_307180_0_0_1"/>
<dbReference type="GO" id="GO:0005737">
    <property type="term" value="C:cytoplasm"/>
    <property type="evidence" value="ECO:0007669"/>
    <property type="project" value="TreeGrafter"/>
</dbReference>
<dbReference type="GO" id="GO:0008408">
    <property type="term" value="F:3'-5' exonuclease activity"/>
    <property type="evidence" value="ECO:0007669"/>
    <property type="project" value="InterPro"/>
</dbReference>
<dbReference type="EMBL" id="AQGS01000474">
    <property type="protein sequence ID" value="EPS39354.1"/>
    <property type="molecule type" value="Genomic_DNA"/>
</dbReference>
<keyword evidence="2" id="KW-0378">Hydrolase</keyword>
<organism evidence="5 6">
    <name type="scientific">Dactylellina haptotyla (strain CBS 200.50)</name>
    <name type="common">Nematode-trapping fungus</name>
    <name type="synonym">Monacrosporium haptotylum</name>
    <dbReference type="NCBI Taxonomy" id="1284197"/>
    <lineage>
        <taxon>Eukaryota</taxon>
        <taxon>Fungi</taxon>
        <taxon>Dikarya</taxon>
        <taxon>Ascomycota</taxon>
        <taxon>Pezizomycotina</taxon>
        <taxon>Orbiliomycetes</taxon>
        <taxon>Orbiliales</taxon>
        <taxon>Orbiliaceae</taxon>
        <taxon>Dactylellina</taxon>
    </lineage>
</organism>
<reference evidence="6" key="2">
    <citation type="submission" date="2013-04" db="EMBL/GenBank/DDBJ databases">
        <title>Genomic mechanisms accounting for the adaptation to parasitism in nematode-trapping fungi.</title>
        <authorList>
            <person name="Ahren D.G."/>
        </authorList>
    </citation>
    <scope>NUCLEOTIDE SEQUENCE [LARGE SCALE GENOMIC DNA]</scope>
    <source>
        <strain evidence="6">CBS 200.50</strain>
    </source>
</reference>
<feature type="domain" description="3'-5' exonuclease" evidence="4">
    <location>
        <begin position="363"/>
        <end position="556"/>
    </location>
</feature>
<gene>
    <name evidence="5" type="ORF">H072_6863</name>
</gene>
<dbReference type="GO" id="GO:0005634">
    <property type="term" value="C:nucleus"/>
    <property type="evidence" value="ECO:0007669"/>
    <property type="project" value="TreeGrafter"/>
</dbReference>
<dbReference type="Proteomes" id="UP000015100">
    <property type="component" value="Unassembled WGS sequence"/>
</dbReference>
<comment type="caution">
    <text evidence="5">The sequence shown here is derived from an EMBL/GenBank/DDBJ whole genome shotgun (WGS) entry which is preliminary data.</text>
</comment>
<feature type="region of interest" description="Disordered" evidence="3">
    <location>
        <begin position="34"/>
        <end position="70"/>
    </location>
</feature>
<feature type="compositionally biased region" description="Polar residues" evidence="3">
    <location>
        <begin position="743"/>
        <end position="761"/>
    </location>
</feature>
<feature type="region of interest" description="Disordered" evidence="3">
    <location>
        <begin position="717"/>
        <end position="776"/>
    </location>
</feature>
<keyword evidence="6" id="KW-1185">Reference proteome</keyword>
<evidence type="ECO:0000256" key="2">
    <source>
        <dbReference type="ARBA" id="ARBA00022801"/>
    </source>
</evidence>
<keyword evidence="1" id="KW-0540">Nuclease</keyword>
<feature type="compositionally biased region" description="Low complexity" evidence="3">
    <location>
        <begin position="106"/>
        <end position="115"/>
    </location>
</feature>
<feature type="region of interest" description="Disordered" evidence="3">
    <location>
        <begin position="865"/>
        <end position="905"/>
    </location>
</feature>
<dbReference type="eggNOG" id="KOG4373">
    <property type="taxonomic scope" value="Eukaryota"/>
</dbReference>
<dbReference type="OMA" id="RCYALWH"/>
<accession>S8A949</accession>
<dbReference type="GO" id="GO:0003676">
    <property type="term" value="F:nucleic acid binding"/>
    <property type="evidence" value="ECO:0007669"/>
    <property type="project" value="InterPro"/>
</dbReference>
<dbReference type="InterPro" id="IPR036397">
    <property type="entry name" value="RNaseH_sf"/>
</dbReference>
<dbReference type="CDD" id="cd06141">
    <property type="entry name" value="WRN_exo"/>
    <property type="match status" value="1"/>
</dbReference>
<evidence type="ECO:0000256" key="3">
    <source>
        <dbReference type="SAM" id="MobiDB-lite"/>
    </source>
</evidence>
<dbReference type="PANTHER" id="PTHR13620">
    <property type="entry name" value="3-5 EXONUCLEASE"/>
    <property type="match status" value="1"/>
</dbReference>
<dbReference type="InterPro" id="IPR051132">
    <property type="entry name" value="3-5_Exonuclease_domain"/>
</dbReference>
<dbReference type="SUPFAM" id="SSF53098">
    <property type="entry name" value="Ribonuclease H-like"/>
    <property type="match status" value="1"/>
</dbReference>
<dbReference type="Pfam" id="PF01612">
    <property type="entry name" value="DNA_pol_A_exo1"/>
    <property type="match status" value="1"/>
</dbReference>
<feature type="region of interest" description="Disordered" evidence="3">
    <location>
        <begin position="805"/>
        <end position="830"/>
    </location>
</feature>